<reference evidence="4" key="2">
    <citation type="journal article" date="2017" name="J. Anim. Genet.">
        <title>Multiple reference genome sequences of hot pepper reveal the massive evolution of plant disease resistance genes by retroduplication.</title>
        <authorList>
            <person name="Kim S."/>
            <person name="Park J."/>
            <person name="Yeom S.-I."/>
            <person name="Kim Y.-M."/>
            <person name="Seo E."/>
            <person name="Kim K.-T."/>
            <person name="Kim M.-S."/>
            <person name="Lee J.M."/>
            <person name="Cheong K."/>
            <person name="Shin H.-S."/>
            <person name="Kim S.-B."/>
            <person name="Han K."/>
            <person name="Lee J."/>
            <person name="Park M."/>
            <person name="Lee H.-A."/>
            <person name="Lee H.-Y."/>
            <person name="Lee Y."/>
            <person name="Oh S."/>
            <person name="Lee J.H."/>
            <person name="Choi E."/>
            <person name="Choi E."/>
            <person name="Lee S.E."/>
            <person name="Jeon J."/>
            <person name="Kim H."/>
            <person name="Choi G."/>
            <person name="Song H."/>
            <person name="Lee J."/>
            <person name="Lee S.-C."/>
            <person name="Kwon J.-K."/>
            <person name="Lee H.-Y."/>
            <person name="Koo N."/>
            <person name="Hong Y."/>
            <person name="Kim R.W."/>
            <person name="Kang W.-H."/>
            <person name="Huh J.H."/>
            <person name="Kang B.-C."/>
            <person name="Yang T.-J."/>
            <person name="Lee Y.-H."/>
            <person name="Bennetzen J.L."/>
            <person name="Choi D."/>
        </authorList>
    </citation>
    <scope>NUCLEOTIDE SEQUENCE [LARGE SCALE GENOMIC DNA]</scope>
    <source>
        <strain evidence="4">cv. PBC81</strain>
    </source>
</reference>
<gene>
    <name evidence="3" type="ORF">CQW23_32218</name>
</gene>
<protein>
    <submittedName>
        <fullName evidence="3">Uncharacterized protein</fullName>
    </submittedName>
</protein>
<evidence type="ECO:0000256" key="1">
    <source>
        <dbReference type="SAM" id="MobiDB-lite"/>
    </source>
</evidence>
<sequence length="383" mass="42124">MVVAKQIVEEISVAKMKSKSRSSTILRLLSLMLVLIIAFLSFSVIDSPILATPGSIIDLRFSNVSIPSHISVLAFPVLPKANSYFKQFSGEVVSYFSKFINDLGRIDDGHLIKFMNLTALEESSNIYHGYLKGNTAEVNGVDSLEKDVEQGKHDLVETEKVSVVPAEGNESNSSERDLGQGHTTSNVEVELSESQSFIAYNVLELMIDNSKSIMKEISAVVEAQPLEMMESPIRHDEDNVGAYQILGISSLVLSLLAGTVLYVKIRSDKTLHPVAVSSKKFAIHHVVKVKHSSQNWPTEVDVAGAIRPSEMCIFQISLSYSKKYLKSEDDEAQSIEKKARKSNRTESLAASEFSMGSPSYGSFTTYVRIPAKHASRGEEVTSP</sequence>
<keyword evidence="2" id="KW-1133">Transmembrane helix</keyword>
<comment type="caution">
    <text evidence="3">The sequence shown here is derived from an EMBL/GenBank/DDBJ whole genome shotgun (WGS) entry which is preliminary data.</text>
</comment>
<dbReference type="AlphaFoldDB" id="A0A2G2V5D3"/>
<feature type="region of interest" description="Disordered" evidence="1">
    <location>
        <begin position="335"/>
        <end position="359"/>
    </location>
</feature>
<keyword evidence="4" id="KW-1185">Reference proteome</keyword>
<feature type="region of interest" description="Disordered" evidence="1">
    <location>
        <begin position="163"/>
        <end position="185"/>
    </location>
</feature>
<reference evidence="3 4" key="1">
    <citation type="journal article" date="2017" name="Genome Biol.">
        <title>New reference genome sequences of hot pepper reveal the massive evolution of plant disease-resistance genes by retroduplication.</title>
        <authorList>
            <person name="Kim S."/>
            <person name="Park J."/>
            <person name="Yeom S.I."/>
            <person name="Kim Y.M."/>
            <person name="Seo E."/>
            <person name="Kim K.T."/>
            <person name="Kim M.S."/>
            <person name="Lee J.M."/>
            <person name="Cheong K."/>
            <person name="Shin H.S."/>
            <person name="Kim S.B."/>
            <person name="Han K."/>
            <person name="Lee J."/>
            <person name="Park M."/>
            <person name="Lee H.A."/>
            <person name="Lee H.Y."/>
            <person name="Lee Y."/>
            <person name="Oh S."/>
            <person name="Lee J.H."/>
            <person name="Choi E."/>
            <person name="Choi E."/>
            <person name="Lee S.E."/>
            <person name="Jeon J."/>
            <person name="Kim H."/>
            <person name="Choi G."/>
            <person name="Song H."/>
            <person name="Lee J."/>
            <person name="Lee S.C."/>
            <person name="Kwon J.K."/>
            <person name="Lee H.Y."/>
            <person name="Koo N."/>
            <person name="Hong Y."/>
            <person name="Kim R.W."/>
            <person name="Kang W.H."/>
            <person name="Huh J.H."/>
            <person name="Kang B.C."/>
            <person name="Yang T.J."/>
            <person name="Lee Y.H."/>
            <person name="Bennetzen J.L."/>
            <person name="Choi D."/>
        </authorList>
    </citation>
    <scope>NUCLEOTIDE SEQUENCE [LARGE SCALE GENOMIC DNA]</scope>
    <source>
        <strain evidence="4">cv. PBC81</strain>
    </source>
</reference>
<feature type="transmembrane region" description="Helical" evidence="2">
    <location>
        <begin position="25"/>
        <end position="45"/>
    </location>
</feature>
<dbReference type="PANTHER" id="PTHR34775">
    <property type="entry name" value="TRANSMEMBRANE PROTEIN"/>
    <property type="match status" value="1"/>
</dbReference>
<organism evidence="3 4">
    <name type="scientific">Capsicum baccatum</name>
    <name type="common">Peruvian pepper</name>
    <dbReference type="NCBI Taxonomy" id="33114"/>
    <lineage>
        <taxon>Eukaryota</taxon>
        <taxon>Viridiplantae</taxon>
        <taxon>Streptophyta</taxon>
        <taxon>Embryophyta</taxon>
        <taxon>Tracheophyta</taxon>
        <taxon>Spermatophyta</taxon>
        <taxon>Magnoliopsida</taxon>
        <taxon>eudicotyledons</taxon>
        <taxon>Gunneridae</taxon>
        <taxon>Pentapetalae</taxon>
        <taxon>asterids</taxon>
        <taxon>lamiids</taxon>
        <taxon>Solanales</taxon>
        <taxon>Solanaceae</taxon>
        <taxon>Solanoideae</taxon>
        <taxon>Capsiceae</taxon>
        <taxon>Capsicum</taxon>
    </lineage>
</organism>
<keyword evidence="2" id="KW-0472">Membrane</keyword>
<evidence type="ECO:0000313" key="3">
    <source>
        <dbReference type="EMBL" id="PHT28196.1"/>
    </source>
</evidence>
<dbReference type="STRING" id="33114.A0A2G2V5D3"/>
<keyword evidence="2" id="KW-0812">Transmembrane</keyword>
<dbReference type="PANTHER" id="PTHR34775:SF4">
    <property type="entry name" value="TRANSMEMBRANE PROTEIN"/>
    <property type="match status" value="1"/>
</dbReference>
<accession>A0A2G2V5D3</accession>
<evidence type="ECO:0000256" key="2">
    <source>
        <dbReference type="SAM" id="Phobius"/>
    </source>
</evidence>
<dbReference type="Proteomes" id="UP000224567">
    <property type="component" value="Unassembled WGS sequence"/>
</dbReference>
<dbReference type="OrthoDB" id="1226116at2759"/>
<evidence type="ECO:0000313" key="4">
    <source>
        <dbReference type="Proteomes" id="UP000224567"/>
    </source>
</evidence>
<name>A0A2G2V5D3_CAPBA</name>
<proteinExistence type="predicted"/>
<dbReference type="EMBL" id="MLFT02000253">
    <property type="protein sequence ID" value="PHT28196.1"/>
    <property type="molecule type" value="Genomic_DNA"/>
</dbReference>